<name>A0A813KEI4_POLGL</name>
<organism evidence="2 3">
    <name type="scientific">Polarella glacialis</name>
    <name type="common">Dinoflagellate</name>
    <dbReference type="NCBI Taxonomy" id="89957"/>
    <lineage>
        <taxon>Eukaryota</taxon>
        <taxon>Sar</taxon>
        <taxon>Alveolata</taxon>
        <taxon>Dinophyceae</taxon>
        <taxon>Suessiales</taxon>
        <taxon>Suessiaceae</taxon>
        <taxon>Polarella</taxon>
    </lineage>
</organism>
<evidence type="ECO:0000313" key="3">
    <source>
        <dbReference type="Proteomes" id="UP000626109"/>
    </source>
</evidence>
<accession>A0A813KEI4</accession>
<keyword evidence="1" id="KW-1133">Transmembrane helix</keyword>
<feature type="transmembrane region" description="Helical" evidence="1">
    <location>
        <begin position="12"/>
        <end position="41"/>
    </location>
</feature>
<proteinExistence type="predicted"/>
<feature type="non-terminal residue" evidence="2">
    <location>
        <position position="173"/>
    </location>
</feature>
<protein>
    <submittedName>
        <fullName evidence="2">Uncharacterized protein</fullName>
    </submittedName>
</protein>
<dbReference type="AlphaFoldDB" id="A0A813KEI4"/>
<dbReference type="EMBL" id="CAJNNW010029787">
    <property type="protein sequence ID" value="CAE8701510.1"/>
    <property type="molecule type" value="Genomic_DNA"/>
</dbReference>
<evidence type="ECO:0000313" key="2">
    <source>
        <dbReference type="EMBL" id="CAE8701510.1"/>
    </source>
</evidence>
<reference evidence="2" key="1">
    <citation type="submission" date="2021-02" db="EMBL/GenBank/DDBJ databases">
        <authorList>
            <person name="Dougan E. K."/>
            <person name="Rhodes N."/>
            <person name="Thang M."/>
            <person name="Chan C."/>
        </authorList>
    </citation>
    <scope>NUCLEOTIDE SEQUENCE</scope>
</reference>
<comment type="caution">
    <text evidence="2">The sequence shown here is derived from an EMBL/GenBank/DDBJ whole genome shotgun (WGS) entry which is preliminary data.</text>
</comment>
<sequence>MAVDPGYERELAFWQNAAVVCFASAFVLTAIAAVWFAMINYVGNELYHPLDFFSNKLRTRPYWFALTIVGVGLMLLIDTVSGEMDALTSVLPELAVAQNLQGFVSVVSMMYNESAGAALVTMLLHQVFSKTMVLIITVATPPKLFSAGVMYSNGYFVANMFCVTWIQFGFNRL</sequence>
<feature type="transmembrane region" description="Helical" evidence="1">
    <location>
        <begin position="144"/>
        <end position="168"/>
    </location>
</feature>
<feature type="transmembrane region" description="Helical" evidence="1">
    <location>
        <begin position="62"/>
        <end position="82"/>
    </location>
</feature>
<evidence type="ECO:0000256" key="1">
    <source>
        <dbReference type="SAM" id="Phobius"/>
    </source>
</evidence>
<keyword evidence="1" id="KW-0472">Membrane</keyword>
<feature type="transmembrane region" description="Helical" evidence="1">
    <location>
        <begin position="102"/>
        <end position="124"/>
    </location>
</feature>
<gene>
    <name evidence="2" type="ORF">PGLA2088_LOCUS32034</name>
</gene>
<dbReference type="Proteomes" id="UP000626109">
    <property type="component" value="Unassembled WGS sequence"/>
</dbReference>
<keyword evidence="1" id="KW-0812">Transmembrane</keyword>